<dbReference type="InterPro" id="IPR056209">
    <property type="entry name" value="SU10_adaptor"/>
</dbReference>
<keyword evidence="2" id="KW-1185">Reference proteome</keyword>
<accession>A0A240F4R7</accession>
<name>A0A240F4R7_9CAUD</name>
<protein>
    <submittedName>
        <fullName evidence="1">Virion-associated component</fullName>
    </submittedName>
</protein>
<reference evidence="1 2" key="1">
    <citation type="journal article" date="2017" name="Front. Microbiol.">
        <title>Prevalence, Host Range, and Comparative Genomic Analysis of Temperate Ochrobactrum Phages.</title>
        <authorList>
            <person name="Jackel C."/>
            <person name="Hertwig S."/>
            <person name="Scholz H.C."/>
            <person name="Nockler K."/>
            <person name="Reetz J."/>
            <person name="Hammerl J.A."/>
        </authorList>
    </citation>
    <scope>NUCLEOTIDE SEQUENCE [LARGE SCALE GENOMIC DNA]</scope>
</reference>
<dbReference type="EMBL" id="KY417925">
    <property type="protein sequence ID" value="APU92941.1"/>
    <property type="molecule type" value="Genomic_DNA"/>
</dbReference>
<proteinExistence type="predicted"/>
<sequence length="228" mass="24951">MVKASEIIQKAQTLLIDPEAVRWPLPELAGWIDSAINAILIAKPSANTHSITVDLEKGTKQKLPTDIDPRPMMFIAARRNINPDGTPGKAVTPVSIQKMDMSDPDWHSERRKRPAALHYLFDEKNPTEYFVYPANDGKGKLDITVACEVAPIVATGDPDDIKSYEVPVGLPEPYSEPIIDYVCYRAQTKDATGADAGRGALHYQAFAQAIGIKTQVEANSSPNARRTG</sequence>
<gene>
    <name evidence="1" type="ORF">POI1126_13</name>
</gene>
<organism evidence="1 2">
    <name type="scientific">Ochrobactrum phage POI1126</name>
    <dbReference type="NCBI Taxonomy" id="1932118"/>
    <lineage>
        <taxon>Viruses</taxon>
        <taxon>Duplodnaviria</taxon>
        <taxon>Heunggongvirae</taxon>
        <taxon>Uroviricota</taxon>
        <taxon>Caudoviricetes</taxon>
        <taxon>Namazuvirus</taxon>
        <taxon>Namazuvirus POI1126</taxon>
    </lineage>
</organism>
<evidence type="ECO:0000313" key="1">
    <source>
        <dbReference type="EMBL" id="APU92941.1"/>
    </source>
</evidence>
<evidence type="ECO:0000313" key="2">
    <source>
        <dbReference type="Proteomes" id="UP000221249"/>
    </source>
</evidence>
<dbReference type="Pfam" id="PF24175">
    <property type="entry name" value="SU10_adaptor"/>
    <property type="match status" value="1"/>
</dbReference>
<dbReference type="Proteomes" id="UP000221249">
    <property type="component" value="Segment"/>
</dbReference>